<dbReference type="RefSeq" id="WP_114827013.1">
    <property type="nucleotide sequence ID" value="NZ_QQSY01000016.1"/>
</dbReference>
<organism evidence="7 8">
    <name type="scientific">Dyella solisilvae</name>
    <dbReference type="NCBI Taxonomy" id="1920168"/>
    <lineage>
        <taxon>Bacteria</taxon>
        <taxon>Pseudomonadati</taxon>
        <taxon>Pseudomonadota</taxon>
        <taxon>Gammaproteobacteria</taxon>
        <taxon>Lysobacterales</taxon>
        <taxon>Rhodanobacteraceae</taxon>
        <taxon>Dyella</taxon>
    </lineage>
</organism>
<dbReference type="InterPro" id="IPR012337">
    <property type="entry name" value="RNaseH-like_sf"/>
</dbReference>
<dbReference type="Pfam" id="PF00665">
    <property type="entry name" value="rve"/>
    <property type="match status" value="1"/>
</dbReference>
<dbReference type="Gene3D" id="3.30.420.10">
    <property type="entry name" value="Ribonuclease H-like superfamily/Ribonuclease H"/>
    <property type="match status" value="1"/>
</dbReference>
<evidence type="ECO:0000256" key="5">
    <source>
        <dbReference type="ARBA" id="ARBA00023172"/>
    </source>
</evidence>
<dbReference type="GO" id="GO:0004803">
    <property type="term" value="F:transposase activity"/>
    <property type="evidence" value="ECO:0007669"/>
    <property type="project" value="InterPro"/>
</dbReference>
<dbReference type="NCBIfam" id="NF033563">
    <property type="entry name" value="transpos_IS30"/>
    <property type="match status" value="1"/>
</dbReference>
<dbReference type="EMBL" id="QQSY01000016">
    <property type="protein sequence ID" value="RDI96769.1"/>
    <property type="molecule type" value="Genomic_DNA"/>
</dbReference>
<dbReference type="Proteomes" id="UP000254711">
    <property type="component" value="Unassembled WGS sequence"/>
</dbReference>
<dbReference type="InterPro" id="IPR009057">
    <property type="entry name" value="Homeodomain-like_sf"/>
</dbReference>
<comment type="caution">
    <text evidence="7">The sequence shown here is derived from an EMBL/GenBank/DDBJ whole genome shotgun (WGS) entry which is preliminary data.</text>
</comment>
<dbReference type="PROSITE" id="PS50994">
    <property type="entry name" value="INTEGRASE"/>
    <property type="match status" value="1"/>
</dbReference>
<keyword evidence="5" id="KW-0233">DNA recombination</keyword>
<dbReference type="GO" id="GO:0006313">
    <property type="term" value="P:DNA transposition"/>
    <property type="evidence" value="ECO:0007669"/>
    <property type="project" value="InterPro"/>
</dbReference>
<dbReference type="InterPro" id="IPR001598">
    <property type="entry name" value="Transposase_IS30_CS"/>
</dbReference>
<reference evidence="7 8" key="1">
    <citation type="submission" date="2018-07" db="EMBL/GenBank/DDBJ databases">
        <title>Dyella solisilvae sp. nov., isolated from the pine and broad-leaved mixed forest soil.</title>
        <authorList>
            <person name="Gao Z."/>
            <person name="Qiu L."/>
        </authorList>
    </citation>
    <scope>NUCLEOTIDE SEQUENCE [LARGE SCALE GENOMIC DNA]</scope>
    <source>
        <strain evidence="7 8">DHG54</strain>
    </source>
</reference>
<evidence type="ECO:0000313" key="8">
    <source>
        <dbReference type="Proteomes" id="UP000254711"/>
    </source>
</evidence>
<dbReference type="OrthoDB" id="9803231at2"/>
<dbReference type="InterPro" id="IPR051917">
    <property type="entry name" value="Transposase-Integrase"/>
</dbReference>
<dbReference type="PANTHER" id="PTHR10948:SF23">
    <property type="entry name" value="TRANSPOSASE INSI FOR INSERTION SEQUENCE ELEMENT IS30A-RELATED"/>
    <property type="match status" value="1"/>
</dbReference>
<comment type="function">
    <text evidence="1">Required for the transposition of the insertion element.</text>
</comment>
<dbReference type="SUPFAM" id="SSF53098">
    <property type="entry name" value="Ribonuclease H-like"/>
    <property type="match status" value="1"/>
</dbReference>
<dbReference type="Pfam" id="PF13936">
    <property type="entry name" value="HTH_38"/>
    <property type="match status" value="1"/>
</dbReference>
<evidence type="ECO:0000256" key="3">
    <source>
        <dbReference type="ARBA" id="ARBA00022578"/>
    </source>
</evidence>
<comment type="similarity">
    <text evidence="2">Belongs to the transposase IS30 family.</text>
</comment>
<dbReference type="PANTHER" id="PTHR10948">
    <property type="entry name" value="TRANSPOSASE"/>
    <property type="match status" value="1"/>
</dbReference>
<dbReference type="SUPFAM" id="SSF46689">
    <property type="entry name" value="Homeodomain-like"/>
    <property type="match status" value="1"/>
</dbReference>
<proteinExistence type="inferred from homology"/>
<dbReference type="GO" id="GO:0015074">
    <property type="term" value="P:DNA integration"/>
    <property type="evidence" value="ECO:0007669"/>
    <property type="project" value="InterPro"/>
</dbReference>
<sequence>MAPRLRRHLTDGEKAQMWERWQRGESLHQIARSLDRRHSSIRRVLVQTGGIRPAPRHRPLRALTLAEREEISRAVALGESLRSVARQLHRPPSTISREIHRNGGRVAYRASQADQCAWDRAHRPKVCKLRKHRVLAKLVASKLQLEWSPMQIAGWLKQRSGGHEEQQVSHETIYRSLFIQARGALKKELLVHLRRSRAMRRSRHHTQKTDNHGQLTDMVSIRERPAEVADRAVPGHWEGDLLMGSHHSQIATLVERRTRYVMLVKVTGKDTQTVIDALIKHAHKLPRELYKSLTWDRGKEMADHQRFTLATDIQVYFCDPQHPWQRGSNENTNGLLRQYFPKGTDLSGYSRAKLDAVARRLNERPRQTLNFETPAERFQQCVALTG</sequence>
<dbReference type="InterPro" id="IPR053392">
    <property type="entry name" value="Transposase_IS30-like"/>
</dbReference>
<name>A0A370K299_9GAMM</name>
<dbReference type="InterPro" id="IPR001584">
    <property type="entry name" value="Integrase_cat-core"/>
</dbReference>
<keyword evidence="4" id="KW-0238">DNA-binding</keyword>
<feature type="domain" description="Integrase catalytic" evidence="6">
    <location>
        <begin position="221"/>
        <end position="382"/>
    </location>
</feature>
<dbReference type="AlphaFoldDB" id="A0A370K299"/>
<keyword evidence="3" id="KW-0815">Transposition</keyword>
<evidence type="ECO:0000256" key="1">
    <source>
        <dbReference type="ARBA" id="ARBA00002190"/>
    </source>
</evidence>
<evidence type="ECO:0000256" key="2">
    <source>
        <dbReference type="ARBA" id="ARBA00006363"/>
    </source>
</evidence>
<dbReference type="GO" id="GO:0003677">
    <property type="term" value="F:DNA binding"/>
    <property type="evidence" value="ECO:0007669"/>
    <property type="project" value="UniProtKB-KW"/>
</dbReference>
<dbReference type="InterPro" id="IPR025246">
    <property type="entry name" value="IS30-like_HTH"/>
</dbReference>
<dbReference type="PROSITE" id="PS01043">
    <property type="entry name" value="TRANSPOSASE_IS30"/>
    <property type="match status" value="1"/>
</dbReference>
<accession>A0A370K299</accession>
<evidence type="ECO:0000256" key="4">
    <source>
        <dbReference type="ARBA" id="ARBA00023125"/>
    </source>
</evidence>
<evidence type="ECO:0000259" key="6">
    <source>
        <dbReference type="PROSITE" id="PS50994"/>
    </source>
</evidence>
<evidence type="ECO:0000313" key="7">
    <source>
        <dbReference type="EMBL" id="RDI96769.1"/>
    </source>
</evidence>
<dbReference type="InterPro" id="IPR036397">
    <property type="entry name" value="RNaseH_sf"/>
</dbReference>
<dbReference type="GO" id="GO:0005829">
    <property type="term" value="C:cytosol"/>
    <property type="evidence" value="ECO:0007669"/>
    <property type="project" value="TreeGrafter"/>
</dbReference>
<keyword evidence="8" id="KW-1185">Reference proteome</keyword>
<protein>
    <submittedName>
        <fullName evidence="7">IS30 family transposase</fullName>
    </submittedName>
</protein>
<gene>
    <name evidence="7" type="ORF">DVT68_20215</name>
</gene>